<evidence type="ECO:0000313" key="3">
    <source>
        <dbReference type="Proteomes" id="UP000012099"/>
    </source>
</evidence>
<proteinExistence type="predicted"/>
<accession>A0ABP2TEA3</accession>
<dbReference type="InterPro" id="IPR050266">
    <property type="entry name" value="AB_hydrolase_sf"/>
</dbReference>
<dbReference type="Proteomes" id="UP000012099">
    <property type="component" value="Unassembled WGS sequence"/>
</dbReference>
<dbReference type="PANTHER" id="PTHR43798:SF33">
    <property type="entry name" value="HYDROLASE, PUTATIVE (AFU_ORTHOLOGUE AFUA_2G14860)-RELATED"/>
    <property type="match status" value="1"/>
</dbReference>
<dbReference type="SUPFAM" id="SSF53474">
    <property type="entry name" value="alpha/beta-Hydrolases"/>
    <property type="match status" value="1"/>
</dbReference>
<sequence length="302" mass="35094">MCFRFWLYENQSTEGFGKIKVKSFIMLRKTFHFRGLNLSYIDTNSKSKSTILICHANGYSALTYKFYIESLQNSHRVIALDFAGHGKSDSTLNFKNWYFFRDQVLSLIETENLNNVIGIGHSLGGASLLLASYHSPNKFKKVIAHDPVALNFLQITYSRIFHNPLAQVAIKRRREFKNLDTVRKIYKRTPSFSRWDDWIYDDYIQSCFRLGANGEAFLCCLPEVEAKIFDSVSYRSLFQFRKIKTETHITIPDPHEVCSPNTAKKIISGNDQSSLEIWPKTTHFFPFEEKQKTLDRILRVLG</sequence>
<gene>
    <name evidence="2" type="ORF">LEP1GSC035_3707</name>
</gene>
<keyword evidence="3" id="KW-1185">Reference proteome</keyword>
<feature type="domain" description="AB hydrolase-1" evidence="1">
    <location>
        <begin position="51"/>
        <end position="200"/>
    </location>
</feature>
<dbReference type="GO" id="GO:0016787">
    <property type="term" value="F:hydrolase activity"/>
    <property type="evidence" value="ECO:0007669"/>
    <property type="project" value="UniProtKB-KW"/>
</dbReference>
<evidence type="ECO:0000313" key="2">
    <source>
        <dbReference type="EMBL" id="EMN02643.1"/>
    </source>
</evidence>
<dbReference type="EMBL" id="AHMH02000008">
    <property type="protein sequence ID" value="EMN02643.1"/>
    <property type="molecule type" value="Genomic_DNA"/>
</dbReference>
<dbReference type="PANTHER" id="PTHR43798">
    <property type="entry name" value="MONOACYLGLYCEROL LIPASE"/>
    <property type="match status" value="1"/>
</dbReference>
<name>A0ABP2TEA3_9LEPT</name>
<organism evidence="2 3">
    <name type="scientific">Leptospira noguchii str. 2007001578</name>
    <dbReference type="NCBI Taxonomy" id="1049974"/>
    <lineage>
        <taxon>Bacteria</taxon>
        <taxon>Pseudomonadati</taxon>
        <taxon>Spirochaetota</taxon>
        <taxon>Spirochaetia</taxon>
        <taxon>Leptospirales</taxon>
        <taxon>Leptospiraceae</taxon>
        <taxon>Leptospira</taxon>
    </lineage>
</organism>
<dbReference type="Pfam" id="PF12697">
    <property type="entry name" value="Abhydrolase_6"/>
    <property type="match status" value="1"/>
</dbReference>
<dbReference type="Gene3D" id="3.40.50.1820">
    <property type="entry name" value="alpha/beta hydrolase"/>
    <property type="match status" value="1"/>
</dbReference>
<evidence type="ECO:0000259" key="1">
    <source>
        <dbReference type="Pfam" id="PF12697"/>
    </source>
</evidence>
<protein>
    <submittedName>
        <fullName evidence="2">Alpha/beta hydrolase family protein</fullName>
    </submittedName>
</protein>
<dbReference type="InterPro" id="IPR029058">
    <property type="entry name" value="AB_hydrolase_fold"/>
</dbReference>
<comment type="caution">
    <text evidence="2">The sequence shown here is derived from an EMBL/GenBank/DDBJ whole genome shotgun (WGS) entry which is preliminary data.</text>
</comment>
<dbReference type="InterPro" id="IPR000073">
    <property type="entry name" value="AB_hydrolase_1"/>
</dbReference>
<reference evidence="2 3" key="1">
    <citation type="submission" date="2013-01" db="EMBL/GenBank/DDBJ databases">
        <authorList>
            <person name="Harkins D.M."/>
            <person name="Durkin A.S."/>
            <person name="Brinkac L.M."/>
            <person name="Haft D.H."/>
            <person name="Selengut J.D."/>
            <person name="Sanka R."/>
            <person name="DePew J."/>
            <person name="Purushe J."/>
            <person name="Whelen A.C."/>
            <person name="Vinetz J.M."/>
            <person name="Sutton G.G."/>
            <person name="Nierman W.C."/>
            <person name="Fouts D.E."/>
        </authorList>
    </citation>
    <scope>NUCLEOTIDE SEQUENCE [LARGE SCALE GENOMIC DNA]</scope>
    <source>
        <strain evidence="2 3">2007001578</strain>
    </source>
</reference>
<keyword evidence="2" id="KW-0378">Hydrolase</keyword>